<name>C8NID8_9LACT</name>
<dbReference type="STRING" id="638301.HMPREF0444_1683"/>
<reference evidence="2 3" key="1">
    <citation type="submission" date="2009-08" db="EMBL/GenBank/DDBJ databases">
        <authorList>
            <person name="Muzny D."/>
            <person name="Qin X."/>
            <person name="Deng J."/>
            <person name="Jiang H."/>
            <person name="Liu Y."/>
            <person name="Qu J."/>
            <person name="Song X.-Z."/>
            <person name="Zhang L."/>
            <person name="Thornton R."/>
            <person name="Coyle M."/>
            <person name="Francisco L."/>
            <person name="Jackson L."/>
            <person name="Javaid M."/>
            <person name="Korchina V."/>
            <person name="Kovar C."/>
            <person name="Mata R."/>
            <person name="Mathew T."/>
            <person name="Ngo R."/>
            <person name="Nguyen L."/>
            <person name="Nguyen N."/>
            <person name="Okwuonu G."/>
            <person name="Ongeri F."/>
            <person name="Pham C."/>
            <person name="Simmons D."/>
            <person name="Wilczek-Boney K."/>
            <person name="Hale W."/>
            <person name="Jakkamsetti A."/>
            <person name="Pham P."/>
            <person name="Ruth R."/>
            <person name="San Lucas F."/>
            <person name="Warren J."/>
            <person name="Zhang J."/>
            <person name="Zhao Z."/>
            <person name="Zhou C."/>
            <person name="Zhu D."/>
            <person name="Lee S."/>
            <person name="Bess C."/>
            <person name="Blankenburg K."/>
            <person name="Forbes L."/>
            <person name="Fu Q."/>
            <person name="Gubbala S."/>
            <person name="Hirani K."/>
            <person name="Jayaseelan J.C."/>
            <person name="Lara F."/>
            <person name="Munidasa M."/>
            <person name="Palculict T."/>
            <person name="Patil S."/>
            <person name="Pu L.-L."/>
            <person name="Saada N."/>
            <person name="Tang L."/>
            <person name="Weissenberger G."/>
            <person name="Zhu Y."/>
            <person name="Hemphill L."/>
            <person name="Shang Y."/>
            <person name="Youmans B."/>
            <person name="Ayvaz T."/>
            <person name="Ross M."/>
            <person name="Santibanez J."/>
            <person name="Aqrawi P."/>
            <person name="Gross S."/>
            <person name="Joshi V."/>
            <person name="Fowler G."/>
            <person name="Nazareth L."/>
            <person name="Reid J."/>
            <person name="Worley K."/>
            <person name="Petrosino J."/>
            <person name="Highlander S."/>
            <person name="Gibbs R."/>
        </authorList>
    </citation>
    <scope>NUCLEOTIDE SEQUENCE [LARGE SCALE GENOMIC DNA]</scope>
    <source>
        <strain evidence="2 3">ATCC 49175</strain>
    </source>
</reference>
<feature type="transmembrane region" description="Helical" evidence="1">
    <location>
        <begin position="6"/>
        <end position="31"/>
    </location>
</feature>
<dbReference type="HOGENOM" id="CLU_2169591_0_0_9"/>
<sequence length="110" mass="11796">MDFVFILFFILSFFIVTFALLHLLAAGAALLKGDKTTGNILIFVGALIALPAIPLLAIVPRISFVTWIVGATLCCVGAYMNGKEKGNNNTMHHVIRITIAILLTIGLALV</sequence>
<dbReference type="AlphaFoldDB" id="C8NID8"/>
<dbReference type="RefSeq" id="WP_005606231.1">
    <property type="nucleotide sequence ID" value="NZ_CP102283.1"/>
</dbReference>
<evidence type="ECO:0000313" key="3">
    <source>
        <dbReference type="Proteomes" id="UP000005926"/>
    </source>
</evidence>
<evidence type="ECO:0008006" key="4">
    <source>
        <dbReference type="Google" id="ProtNLM"/>
    </source>
</evidence>
<feature type="transmembrane region" description="Helical" evidence="1">
    <location>
        <begin position="38"/>
        <end position="58"/>
    </location>
</feature>
<keyword evidence="1" id="KW-0812">Transmembrane</keyword>
<feature type="transmembrane region" description="Helical" evidence="1">
    <location>
        <begin position="64"/>
        <end position="81"/>
    </location>
</feature>
<organism evidence="2 3">
    <name type="scientific">Granulicatella adiacens ATCC 49175</name>
    <dbReference type="NCBI Taxonomy" id="638301"/>
    <lineage>
        <taxon>Bacteria</taxon>
        <taxon>Bacillati</taxon>
        <taxon>Bacillota</taxon>
        <taxon>Bacilli</taxon>
        <taxon>Lactobacillales</taxon>
        <taxon>Carnobacteriaceae</taxon>
        <taxon>Granulicatella</taxon>
    </lineage>
</organism>
<protein>
    <recommendedName>
        <fullName evidence="4">Glucuronide permease</fullName>
    </recommendedName>
</protein>
<keyword evidence="1" id="KW-0472">Membrane</keyword>
<gene>
    <name evidence="2" type="ORF">HMPREF0444_1683</name>
</gene>
<dbReference type="eggNOG" id="ENOG502ZGBB">
    <property type="taxonomic scope" value="Bacteria"/>
</dbReference>
<feature type="transmembrane region" description="Helical" evidence="1">
    <location>
        <begin position="93"/>
        <end position="109"/>
    </location>
</feature>
<comment type="caution">
    <text evidence="2">The sequence shown here is derived from an EMBL/GenBank/DDBJ whole genome shotgun (WGS) entry which is preliminary data.</text>
</comment>
<evidence type="ECO:0000313" key="2">
    <source>
        <dbReference type="EMBL" id="EEW36564.1"/>
    </source>
</evidence>
<accession>C8NID8</accession>
<dbReference type="EMBL" id="ACKZ01000028">
    <property type="protein sequence ID" value="EEW36564.1"/>
    <property type="molecule type" value="Genomic_DNA"/>
</dbReference>
<keyword evidence="1" id="KW-1133">Transmembrane helix</keyword>
<evidence type="ECO:0000256" key="1">
    <source>
        <dbReference type="SAM" id="Phobius"/>
    </source>
</evidence>
<keyword evidence="3" id="KW-1185">Reference proteome</keyword>
<dbReference type="GeneID" id="78412548"/>
<proteinExistence type="predicted"/>
<dbReference type="Proteomes" id="UP000005926">
    <property type="component" value="Unassembled WGS sequence"/>
</dbReference>